<sequence>MIVVCVIDISSLAEYHQSRQDEDTNHRNPICGSASYFIPTCKFVDSTPFITKSSSDDYPWSGESCNGTTFTFNNTSSQCGLQDCYSAWDQGTCIDHLCICNPLYHGPNCEYNLNPYHDWDLMDCHGGRFCPPVYGAPGLPPRQCYCPPGAAGIECNVCTDDSFCQTSSSSSSSSSDSTKSSCDQSIFIDRHKVYSCNVTSPEINGDLQNSNASTTFECDFPTGDYTGEGVCNMNLYFRLTGDPLYFNCNFTNCTSDILPNGQEQQQQQYIYCSQSTCNCTSYCGSLFNGLISQVTGYAKFICDSDYSCVFSQETLLYAFPPIPLQCIAGGCNNQ</sequence>
<accession>F4QFA7</accession>
<dbReference type="AlphaFoldDB" id="F4QFA7"/>
<name>F4QFA7_CACFS</name>
<dbReference type="EMBL" id="GL883029">
    <property type="protein sequence ID" value="EGG13414.1"/>
    <property type="molecule type" value="Genomic_DNA"/>
</dbReference>
<dbReference type="OrthoDB" id="283575at2759"/>
<keyword evidence="2" id="KW-1185">Reference proteome</keyword>
<protein>
    <submittedName>
        <fullName evidence="1">ABC transporter G family protein</fullName>
    </submittedName>
</protein>
<organism evidence="1 2">
    <name type="scientific">Cavenderia fasciculata</name>
    <name type="common">Slime mold</name>
    <name type="synonym">Dictyostelium fasciculatum</name>
    <dbReference type="NCBI Taxonomy" id="261658"/>
    <lineage>
        <taxon>Eukaryota</taxon>
        <taxon>Amoebozoa</taxon>
        <taxon>Evosea</taxon>
        <taxon>Eumycetozoa</taxon>
        <taxon>Dictyostelia</taxon>
        <taxon>Acytosteliales</taxon>
        <taxon>Cavenderiaceae</taxon>
        <taxon>Cavenderia</taxon>
    </lineage>
</organism>
<evidence type="ECO:0000313" key="2">
    <source>
        <dbReference type="Proteomes" id="UP000007797"/>
    </source>
</evidence>
<dbReference type="OMA" id="CICNPLY"/>
<dbReference type="Proteomes" id="UP000007797">
    <property type="component" value="Unassembled WGS sequence"/>
</dbReference>
<evidence type="ECO:0000313" key="1">
    <source>
        <dbReference type="EMBL" id="EGG13414.1"/>
    </source>
</evidence>
<dbReference type="KEGG" id="dfa:DFA_11175"/>
<dbReference type="GeneID" id="14866296"/>
<gene>
    <name evidence="1" type="ORF">DFA_11175</name>
</gene>
<reference evidence="2" key="1">
    <citation type="journal article" date="2011" name="Genome Res.">
        <title>Phylogeny-wide analysis of social amoeba genomes highlights ancient origins for complex intercellular communication.</title>
        <authorList>
            <person name="Heidel A.J."/>
            <person name="Lawal H.M."/>
            <person name="Felder M."/>
            <person name="Schilde C."/>
            <person name="Helps N.R."/>
            <person name="Tunggal B."/>
            <person name="Rivero F."/>
            <person name="John U."/>
            <person name="Schleicher M."/>
            <person name="Eichinger L."/>
            <person name="Platzer M."/>
            <person name="Noegel A.A."/>
            <person name="Schaap P."/>
            <person name="Gloeckner G."/>
        </authorList>
    </citation>
    <scope>NUCLEOTIDE SEQUENCE [LARGE SCALE GENOMIC DNA]</scope>
    <source>
        <strain evidence="2">SH3</strain>
    </source>
</reference>
<dbReference type="RefSeq" id="XP_004350118.1">
    <property type="nucleotide sequence ID" value="XM_004350068.1"/>
</dbReference>
<proteinExistence type="predicted"/>